<keyword evidence="1" id="KW-0813">Transport</keyword>
<proteinExistence type="predicted"/>
<organism evidence="1 2">
    <name type="scientific">Streptomyces citrinus</name>
    <dbReference type="NCBI Taxonomy" id="3118173"/>
    <lineage>
        <taxon>Bacteria</taxon>
        <taxon>Bacillati</taxon>
        <taxon>Actinomycetota</taxon>
        <taxon>Actinomycetes</taxon>
        <taxon>Kitasatosporales</taxon>
        <taxon>Streptomycetaceae</taxon>
        <taxon>Streptomyces</taxon>
    </lineage>
</organism>
<sequence length="234" mass="25678">MTDSPLARWERRNGTVLAVASLLYLAAYAIRVLANGLPGVLHDLCLAVTFATWAVFLVDYLVRLRLSRQRPLRFLRTHWLDTLVLILPLLRPVRVVQTYEHVQRRRDEPRLSLHARVIAYASLSAALLGFAASLTVYAYEHVAPGASIRTYGDSVWWACTTLSTVGYGDMAPVTPVGRLVAVGLMGCGLALLGAVTGSFSSWMLQVFAREGENPYPPEADRPPGNSPGACDRTD</sequence>
<accession>A0ACD5A7A6</accession>
<dbReference type="Proteomes" id="UP001432251">
    <property type="component" value="Chromosome"/>
</dbReference>
<name>A0ACD5A7A6_9ACTN</name>
<keyword evidence="1" id="KW-0406">Ion transport</keyword>
<evidence type="ECO:0000313" key="1">
    <source>
        <dbReference type="EMBL" id="WWQ63091.1"/>
    </source>
</evidence>
<gene>
    <name evidence="1" type="ORF">V2W30_06830</name>
</gene>
<dbReference type="EMBL" id="CP146022">
    <property type="protein sequence ID" value="WWQ63091.1"/>
    <property type="molecule type" value="Genomic_DNA"/>
</dbReference>
<keyword evidence="2" id="KW-1185">Reference proteome</keyword>
<keyword evidence="1" id="KW-0407">Ion channel</keyword>
<protein>
    <submittedName>
        <fullName evidence="1">Potassium channel family protein</fullName>
    </submittedName>
</protein>
<evidence type="ECO:0000313" key="2">
    <source>
        <dbReference type="Proteomes" id="UP001432251"/>
    </source>
</evidence>
<reference evidence="1" key="1">
    <citation type="journal article" date="2025" name="Int. J. Syst. Evol. Microbiol.">
        <title>Streptomyces citrinus sp. nov., with yellow diffusible pigment.</title>
        <authorList>
            <person name="He Y."/>
            <person name="Yang E."/>
            <person name="Xu J."/>
            <person name="Sun Y."/>
            <person name="Sun L."/>
        </authorList>
    </citation>
    <scope>NUCLEOTIDE SEQUENCE</scope>
    <source>
        <strain evidence="1">Q6</strain>
    </source>
</reference>